<protein>
    <recommendedName>
        <fullName evidence="3">Response regulatory domain-containing protein</fullName>
    </recommendedName>
</protein>
<dbReference type="SMART" id="SM00448">
    <property type="entry name" value="REC"/>
    <property type="match status" value="1"/>
</dbReference>
<dbReference type="AlphaFoldDB" id="A0A9W6UMI3"/>
<accession>A0A9W6UMI3</accession>
<dbReference type="Pfam" id="PF00072">
    <property type="entry name" value="Response_reg"/>
    <property type="match status" value="1"/>
</dbReference>
<dbReference type="GO" id="GO:0000160">
    <property type="term" value="P:phosphorelay signal transduction system"/>
    <property type="evidence" value="ECO:0007669"/>
    <property type="project" value="InterPro"/>
</dbReference>
<dbReference type="PROSITE" id="PS50110">
    <property type="entry name" value="RESPONSE_REGULATORY"/>
    <property type="match status" value="1"/>
</dbReference>
<dbReference type="SMART" id="SM00331">
    <property type="entry name" value="PP2C_SIG"/>
    <property type="match status" value="1"/>
</dbReference>
<dbReference type="InterPro" id="IPR011006">
    <property type="entry name" value="CheY-like_superfamily"/>
</dbReference>
<proteinExistence type="predicted"/>
<evidence type="ECO:0000256" key="2">
    <source>
        <dbReference type="PROSITE-ProRule" id="PRU00169"/>
    </source>
</evidence>
<dbReference type="InterPro" id="IPR001932">
    <property type="entry name" value="PPM-type_phosphatase-like_dom"/>
</dbReference>
<dbReference type="InterPro" id="IPR036457">
    <property type="entry name" value="PPM-type-like_dom_sf"/>
</dbReference>
<comment type="caution">
    <text evidence="4">The sequence shown here is derived from an EMBL/GenBank/DDBJ whole genome shotgun (WGS) entry which is preliminary data.</text>
</comment>
<dbReference type="InterPro" id="IPR052016">
    <property type="entry name" value="Bact_Sigma-Reg"/>
</dbReference>
<evidence type="ECO:0000256" key="1">
    <source>
        <dbReference type="ARBA" id="ARBA00022801"/>
    </source>
</evidence>
<evidence type="ECO:0000313" key="4">
    <source>
        <dbReference type="EMBL" id="GLW55481.1"/>
    </source>
</evidence>
<dbReference type="OrthoDB" id="7943561at2"/>
<dbReference type="SUPFAM" id="SSF52172">
    <property type="entry name" value="CheY-like"/>
    <property type="match status" value="1"/>
</dbReference>
<feature type="modified residue" description="4-aspartylphosphate" evidence="2">
    <location>
        <position position="63"/>
    </location>
</feature>
<dbReference type="Proteomes" id="UP001165143">
    <property type="component" value="Unassembled WGS sequence"/>
</dbReference>
<dbReference type="PANTHER" id="PTHR43156:SF2">
    <property type="entry name" value="STAGE II SPORULATION PROTEIN E"/>
    <property type="match status" value="1"/>
</dbReference>
<dbReference type="Gene3D" id="3.40.50.2300">
    <property type="match status" value="1"/>
</dbReference>
<dbReference type="EMBL" id="BSRX01000019">
    <property type="protein sequence ID" value="GLW55481.1"/>
    <property type="molecule type" value="Genomic_DNA"/>
</dbReference>
<keyword evidence="2" id="KW-0597">Phosphoprotein</keyword>
<dbReference type="RefSeq" id="WP_033252800.1">
    <property type="nucleotide sequence ID" value="NZ_BSRX01000019.1"/>
</dbReference>
<dbReference type="Gene3D" id="3.60.40.10">
    <property type="entry name" value="PPM-type phosphatase domain"/>
    <property type="match status" value="1"/>
</dbReference>
<reference evidence="4" key="1">
    <citation type="submission" date="2023-02" db="EMBL/GenBank/DDBJ databases">
        <title>Kitasatospora phosalacinea NBRC 14362.</title>
        <authorList>
            <person name="Ichikawa N."/>
            <person name="Sato H."/>
            <person name="Tonouchi N."/>
        </authorList>
    </citation>
    <scope>NUCLEOTIDE SEQUENCE</scope>
    <source>
        <strain evidence="4">NBRC 14362</strain>
    </source>
</reference>
<dbReference type="GO" id="GO:0016791">
    <property type="term" value="F:phosphatase activity"/>
    <property type="evidence" value="ECO:0007669"/>
    <property type="project" value="TreeGrafter"/>
</dbReference>
<name>A0A9W6UMI3_9ACTN</name>
<keyword evidence="1" id="KW-0378">Hydrolase</keyword>
<gene>
    <name evidence="4" type="ORF">Kpho01_34920</name>
</gene>
<dbReference type="Pfam" id="PF07228">
    <property type="entry name" value="SpoIIE"/>
    <property type="match status" value="1"/>
</dbReference>
<dbReference type="InterPro" id="IPR001789">
    <property type="entry name" value="Sig_transdc_resp-reg_receiver"/>
</dbReference>
<feature type="domain" description="Response regulatory" evidence="3">
    <location>
        <begin position="10"/>
        <end position="131"/>
    </location>
</feature>
<evidence type="ECO:0000313" key="5">
    <source>
        <dbReference type="Proteomes" id="UP001165143"/>
    </source>
</evidence>
<dbReference type="SUPFAM" id="SSF81606">
    <property type="entry name" value="PP2C-like"/>
    <property type="match status" value="1"/>
</dbReference>
<dbReference type="PANTHER" id="PTHR43156">
    <property type="entry name" value="STAGE II SPORULATION PROTEIN E-RELATED"/>
    <property type="match status" value="1"/>
</dbReference>
<sequence length="543" mass="56730">MTGSDSGPATVLVLDDNDATRYIVGSWLRRSGHTVVEAVDGTQALALLERTPAAELPELAVVDISLPDMTGFEVCERIKSGPRTAALPVVHISATAIGASDRTQGLHRGADAYLTEPIDPAELQATVTAVLRYTRARRHAERLAARVAALHRSTLALYGAADTDELVAAAALGAIRLGAARATAIALGPDRDALHLAHHDPDLPDGPAVRLLQAPPVLLDVIAHHTLGDATGTDTALLDADQWHEVLAGHGLGGAGLPAGPVALVVARTKPGRPLLAVVVDRDAVAAPDERGLLPQLTQAGALALEAQRSQAEEHALALTLQRSFLPSRLPAVPEVGLAVRYEPASARSEIGGDFYEAIDTPAGLLLAIGDVAGHSLEAAMAMGELRHALRAYAIEGHDPQTLLHRLDALLTRLRPGLTATVCLVLIAPDRRSVKVANAGHLPPLLRLPDGSARYLTEHGILLGLNVPQPPPVDFPVEPGTTLLLVTDGLIEVPGEHLQTGLDALRDAFAAAPAALDPAADLLLSSFARAQTDDVALLLARLD</sequence>
<evidence type="ECO:0000259" key="3">
    <source>
        <dbReference type="PROSITE" id="PS50110"/>
    </source>
</evidence>
<organism evidence="4 5">
    <name type="scientific">Kitasatospora phosalacinea</name>
    <dbReference type="NCBI Taxonomy" id="2065"/>
    <lineage>
        <taxon>Bacteria</taxon>
        <taxon>Bacillati</taxon>
        <taxon>Actinomycetota</taxon>
        <taxon>Actinomycetes</taxon>
        <taxon>Kitasatosporales</taxon>
        <taxon>Streptomycetaceae</taxon>
        <taxon>Kitasatospora</taxon>
    </lineage>
</organism>